<sequence length="538" mass="62885">MKQKIDYEDFKSIQGKREIKSQKSTDCILNNEDIVNYPLNQILYGPPGTGKTYNTVKIAVNIIEQNSLDDKEYIKKQFKKYKDNGQIEFITFHQSYGYEEFVEGIKPNLDNGEISENRKIIYSIKDGIFKRLCKIAQNIESKPTQTLVFKDDVNFWKMSLGDSQNPKEDFVFDYCIKNNVILLGLGERLDFSKCKDVKQILKLMGKEKQDFPAIAINILKNEIKNGDIILISLGNKKLRAVAQITGEYKFLDKDNLGSFVQARNVKWIFVPKEPMRYEKILYKKFMQKSIYNIKSNLKIDDFKQILIKDDQKNGKNYILIIDEINRGNISKIFGELITLIEPSKRIGADDELVARLPYSQTEFGVPKNLYIIGTMNTADRSITPIDTALRRRFEFVEMMPDYEVLSDNVDGINLRKMLKAINRRIEFLYDRDHQIGHAYLINIKNLDDLKDVFKNKIIPLLSEYFYDDWENIKKILNGSFFKKDKEESEYLKNIQSNNNKIIYKISDTSKWDFKAIYDKFDTSSQEHSKDETADNTDK</sequence>
<evidence type="ECO:0000259" key="1">
    <source>
        <dbReference type="Pfam" id="PF07728"/>
    </source>
</evidence>
<evidence type="ECO:0000313" key="3">
    <source>
        <dbReference type="Proteomes" id="UP000682951"/>
    </source>
</evidence>
<dbReference type="Gene3D" id="3.40.50.300">
    <property type="entry name" value="P-loop containing nucleotide triphosphate hydrolases"/>
    <property type="match status" value="1"/>
</dbReference>
<organism evidence="2 3">
    <name type="scientific">Campylobacter anatolicus</name>
    <dbReference type="NCBI Taxonomy" id="2829105"/>
    <lineage>
        <taxon>Bacteria</taxon>
        <taxon>Pseudomonadati</taxon>
        <taxon>Campylobacterota</taxon>
        <taxon>Epsilonproteobacteria</taxon>
        <taxon>Campylobacterales</taxon>
        <taxon>Campylobacteraceae</taxon>
        <taxon>Campylobacter</taxon>
    </lineage>
</organism>
<dbReference type="PANTHER" id="PTHR37291">
    <property type="entry name" value="5-METHYLCYTOSINE-SPECIFIC RESTRICTION ENZYME B"/>
    <property type="match status" value="1"/>
</dbReference>
<name>A0ABS5HJ10_9BACT</name>
<keyword evidence="3" id="KW-1185">Reference proteome</keyword>
<accession>A0ABS5HJ10</accession>
<dbReference type="Pfam" id="PF07728">
    <property type="entry name" value="AAA_5"/>
    <property type="match status" value="1"/>
</dbReference>
<dbReference type="SUPFAM" id="SSF52540">
    <property type="entry name" value="P-loop containing nucleoside triphosphate hydrolases"/>
    <property type="match status" value="1"/>
</dbReference>
<evidence type="ECO:0000313" key="2">
    <source>
        <dbReference type="EMBL" id="MBR8464000.1"/>
    </source>
</evidence>
<dbReference type="EMBL" id="JAGSSW010000004">
    <property type="protein sequence ID" value="MBR8464000.1"/>
    <property type="molecule type" value="Genomic_DNA"/>
</dbReference>
<dbReference type="Proteomes" id="UP000682951">
    <property type="component" value="Unassembled WGS sequence"/>
</dbReference>
<protein>
    <submittedName>
        <fullName evidence="2">AAA family ATPase</fullName>
    </submittedName>
</protein>
<feature type="domain" description="ATPase dynein-related AAA" evidence="1">
    <location>
        <begin position="311"/>
        <end position="393"/>
    </location>
</feature>
<comment type="caution">
    <text evidence="2">The sequence shown here is derived from an EMBL/GenBank/DDBJ whole genome shotgun (WGS) entry which is preliminary data.</text>
</comment>
<dbReference type="InterPro" id="IPR052934">
    <property type="entry name" value="Methyl-DNA_Rec/Restrict_Enz"/>
</dbReference>
<dbReference type="PANTHER" id="PTHR37291:SF1">
    <property type="entry name" value="TYPE IV METHYL-DIRECTED RESTRICTION ENZYME ECOKMCRB SUBUNIT"/>
    <property type="match status" value="1"/>
</dbReference>
<dbReference type="InterPro" id="IPR011704">
    <property type="entry name" value="ATPase_dyneun-rel_AAA"/>
</dbReference>
<dbReference type="InterPro" id="IPR027417">
    <property type="entry name" value="P-loop_NTPase"/>
</dbReference>
<gene>
    <name evidence="2" type="ORF">KDD93_05360</name>
</gene>
<reference evidence="2 3" key="1">
    <citation type="submission" date="2021-04" db="EMBL/GenBank/DDBJ databases">
        <title>Molecular and phenotypic characterization and identification of bacterial isolates recovered from the Anatolian ground squirrels (Spermophilus xanthoprymnus) and which have the potential to form a new species in the Campylobacter genus.</title>
        <authorList>
            <person name="Aydin F."/>
            <person name="Abay S."/>
            <person name="Kayman T."/>
            <person name="Karakaya E."/>
            <person name="Mustak H.K."/>
            <person name="Mustak I.B."/>
            <person name="Bilgin N."/>
            <person name="Duzler A."/>
            <person name="Sahin O."/>
            <person name="Guran O."/>
            <person name="Saticioglu I.B."/>
        </authorList>
    </citation>
    <scope>NUCLEOTIDE SEQUENCE [LARGE SCALE GENOMIC DNA]</scope>
    <source>
        <strain evidence="3">faydin-G24</strain>
    </source>
</reference>
<proteinExistence type="predicted"/>